<dbReference type="Proteomes" id="UP001147760">
    <property type="component" value="Unassembled WGS sequence"/>
</dbReference>
<evidence type="ECO:0000313" key="1">
    <source>
        <dbReference type="EMBL" id="KAJ5479362.1"/>
    </source>
</evidence>
<protein>
    <submittedName>
        <fullName evidence="1">Uncharacterized protein</fullName>
    </submittedName>
</protein>
<proteinExistence type="predicted"/>
<dbReference type="AlphaFoldDB" id="A0A9X0BR64"/>
<keyword evidence="2" id="KW-1185">Reference proteome</keyword>
<accession>A0A9X0BR64</accession>
<reference evidence="1" key="2">
    <citation type="journal article" date="2023" name="IMA Fungus">
        <title>Comparative genomic study of the Penicillium genus elucidates a diverse pangenome and 15 lateral gene transfer events.</title>
        <authorList>
            <person name="Petersen C."/>
            <person name="Sorensen T."/>
            <person name="Nielsen M.R."/>
            <person name="Sondergaard T.E."/>
            <person name="Sorensen J.L."/>
            <person name="Fitzpatrick D.A."/>
            <person name="Frisvad J.C."/>
            <person name="Nielsen K.L."/>
        </authorList>
    </citation>
    <scope>NUCLEOTIDE SEQUENCE</scope>
    <source>
        <strain evidence="1">IBT 17660</strain>
    </source>
</reference>
<comment type="caution">
    <text evidence="1">The sequence shown here is derived from an EMBL/GenBank/DDBJ whole genome shotgun (WGS) entry which is preliminary data.</text>
</comment>
<sequence length="81" mass="9195">MDDYQRLVLIHFFGPLSNIPRYPVTSSSCTILPRSFFPALLASMSYTAILHTNSIHITHADHRITVQFRSDKQDLSGVPYS</sequence>
<name>A0A9X0BR64_9EURO</name>
<evidence type="ECO:0000313" key="2">
    <source>
        <dbReference type="Proteomes" id="UP001147760"/>
    </source>
</evidence>
<gene>
    <name evidence="1" type="ORF">N7530_004871</name>
</gene>
<dbReference type="OrthoDB" id="5598852at2759"/>
<dbReference type="EMBL" id="JAPWDO010000003">
    <property type="protein sequence ID" value="KAJ5479362.1"/>
    <property type="molecule type" value="Genomic_DNA"/>
</dbReference>
<organism evidence="1 2">
    <name type="scientific">Penicillium desertorum</name>
    <dbReference type="NCBI Taxonomy" id="1303715"/>
    <lineage>
        <taxon>Eukaryota</taxon>
        <taxon>Fungi</taxon>
        <taxon>Dikarya</taxon>
        <taxon>Ascomycota</taxon>
        <taxon>Pezizomycotina</taxon>
        <taxon>Eurotiomycetes</taxon>
        <taxon>Eurotiomycetidae</taxon>
        <taxon>Eurotiales</taxon>
        <taxon>Aspergillaceae</taxon>
        <taxon>Penicillium</taxon>
    </lineage>
</organism>
<reference evidence="1" key="1">
    <citation type="submission" date="2022-12" db="EMBL/GenBank/DDBJ databases">
        <authorList>
            <person name="Petersen C."/>
        </authorList>
    </citation>
    <scope>NUCLEOTIDE SEQUENCE</scope>
    <source>
        <strain evidence="1">IBT 17660</strain>
    </source>
</reference>